<keyword evidence="2" id="KW-1185">Reference proteome</keyword>
<comment type="caution">
    <text evidence="1">The sequence shown here is derived from an EMBL/GenBank/DDBJ whole genome shotgun (WGS) entry which is preliminary data.</text>
</comment>
<reference evidence="1 2" key="1">
    <citation type="submission" date="2019-05" db="EMBL/GenBank/DDBJ databases">
        <title>Verrucobacter flavum gen. nov., sp. nov. a new member of the family Verrucomicrobiaceae.</title>
        <authorList>
            <person name="Szuroczki S."/>
            <person name="Abbaszade G."/>
            <person name="Szabo A."/>
            <person name="Felfoldi T."/>
            <person name="Schumann P."/>
            <person name="Boka K."/>
            <person name="Keki Z."/>
            <person name="Toumi M."/>
            <person name="Toth E."/>
        </authorList>
    </citation>
    <scope>NUCLEOTIDE SEQUENCE [LARGE SCALE GENOMIC DNA]</scope>
    <source>
        <strain evidence="1 2">MG-N-17</strain>
    </source>
</reference>
<dbReference type="AlphaFoldDB" id="A0A5R8KJP7"/>
<dbReference type="Proteomes" id="UP000306196">
    <property type="component" value="Unassembled WGS sequence"/>
</dbReference>
<organism evidence="1 2">
    <name type="scientific">Phragmitibacter flavus</name>
    <dbReference type="NCBI Taxonomy" id="2576071"/>
    <lineage>
        <taxon>Bacteria</taxon>
        <taxon>Pseudomonadati</taxon>
        <taxon>Verrucomicrobiota</taxon>
        <taxon>Verrucomicrobiia</taxon>
        <taxon>Verrucomicrobiales</taxon>
        <taxon>Verrucomicrobiaceae</taxon>
        <taxon>Phragmitibacter</taxon>
    </lineage>
</organism>
<gene>
    <name evidence="1" type="ORF">FEM03_06170</name>
</gene>
<sequence>MRIENANVMDQVWKLAGARDFARRRVFDARLALTLRQSGVTHFATSNVKDFQGWGFQKVWNPLLA</sequence>
<evidence type="ECO:0000313" key="1">
    <source>
        <dbReference type="EMBL" id="TLD71839.1"/>
    </source>
</evidence>
<protein>
    <recommendedName>
        <fullName evidence="3">Type II toxin-antitoxin system VapC family toxin</fullName>
    </recommendedName>
</protein>
<name>A0A5R8KJP7_9BACT</name>
<evidence type="ECO:0008006" key="3">
    <source>
        <dbReference type="Google" id="ProtNLM"/>
    </source>
</evidence>
<dbReference type="EMBL" id="VAUV01000004">
    <property type="protein sequence ID" value="TLD71839.1"/>
    <property type="molecule type" value="Genomic_DNA"/>
</dbReference>
<proteinExistence type="predicted"/>
<accession>A0A5R8KJP7</accession>
<evidence type="ECO:0000313" key="2">
    <source>
        <dbReference type="Proteomes" id="UP000306196"/>
    </source>
</evidence>